<protein>
    <submittedName>
        <fullName evidence="8">Amino acid adenylation domain-containing protein/non-ribosomal peptide synthase protein (TIGR01720 family)</fullName>
    </submittedName>
</protein>
<dbReference type="PROSITE" id="PS00012">
    <property type="entry name" value="PHOSPHOPANTETHEINE"/>
    <property type="match status" value="4"/>
</dbReference>
<evidence type="ECO:0000313" key="9">
    <source>
        <dbReference type="Proteomes" id="UP000552097"/>
    </source>
</evidence>
<reference evidence="8 9" key="1">
    <citation type="submission" date="2020-08" db="EMBL/GenBank/DDBJ databases">
        <title>Sequencing the genomes of 1000 actinobacteria strains.</title>
        <authorList>
            <person name="Klenk H.-P."/>
        </authorList>
    </citation>
    <scope>NUCLEOTIDE SEQUENCE [LARGE SCALE GENOMIC DNA]</scope>
    <source>
        <strain evidence="8 9">DSM 45486</strain>
    </source>
</reference>
<name>A0A7W9HKI4_9PSEU</name>
<keyword evidence="3" id="KW-0596">Phosphopantetheine</keyword>
<feature type="domain" description="Carrier" evidence="7">
    <location>
        <begin position="3356"/>
        <end position="3430"/>
    </location>
</feature>
<dbReference type="SMART" id="SM00823">
    <property type="entry name" value="PKS_PP"/>
    <property type="match status" value="5"/>
</dbReference>
<dbReference type="GO" id="GO:0005737">
    <property type="term" value="C:cytoplasm"/>
    <property type="evidence" value="ECO:0007669"/>
    <property type="project" value="TreeGrafter"/>
</dbReference>
<dbReference type="FunFam" id="1.10.1200.10:FF:000016">
    <property type="entry name" value="Non-ribosomal peptide synthase"/>
    <property type="match status" value="1"/>
</dbReference>
<dbReference type="PANTHER" id="PTHR45527">
    <property type="entry name" value="NONRIBOSOMAL PEPTIDE SYNTHETASE"/>
    <property type="match status" value="1"/>
</dbReference>
<dbReference type="SUPFAM" id="SSF47336">
    <property type="entry name" value="ACP-like"/>
    <property type="match status" value="5"/>
</dbReference>
<dbReference type="EMBL" id="JACHMO010000001">
    <property type="protein sequence ID" value="MBB5803972.1"/>
    <property type="molecule type" value="Genomic_DNA"/>
</dbReference>
<dbReference type="Pfam" id="PF00668">
    <property type="entry name" value="Condensation"/>
    <property type="match status" value="9"/>
</dbReference>
<dbReference type="InterPro" id="IPR006162">
    <property type="entry name" value="Ppantetheine_attach_site"/>
</dbReference>
<dbReference type="InterPro" id="IPR010060">
    <property type="entry name" value="NRPS_synth"/>
</dbReference>
<feature type="domain" description="Carrier" evidence="7">
    <location>
        <begin position="2361"/>
        <end position="2436"/>
    </location>
</feature>
<accession>A0A7W9HKI4</accession>
<keyword evidence="9" id="KW-1185">Reference proteome</keyword>
<dbReference type="GO" id="GO:0017000">
    <property type="term" value="P:antibiotic biosynthetic process"/>
    <property type="evidence" value="ECO:0007669"/>
    <property type="project" value="UniProtKB-KW"/>
</dbReference>
<dbReference type="GO" id="GO:0008610">
    <property type="term" value="P:lipid biosynthetic process"/>
    <property type="evidence" value="ECO:0007669"/>
    <property type="project" value="UniProtKB-ARBA"/>
</dbReference>
<dbReference type="GO" id="GO:0044550">
    <property type="term" value="P:secondary metabolite biosynthetic process"/>
    <property type="evidence" value="ECO:0007669"/>
    <property type="project" value="UniProtKB-ARBA"/>
</dbReference>
<evidence type="ECO:0000259" key="7">
    <source>
        <dbReference type="PROSITE" id="PS50075"/>
    </source>
</evidence>
<dbReference type="InterPro" id="IPR020806">
    <property type="entry name" value="PKS_PP-bd"/>
</dbReference>
<dbReference type="PANTHER" id="PTHR45527:SF1">
    <property type="entry name" value="FATTY ACID SYNTHASE"/>
    <property type="match status" value="1"/>
</dbReference>
<dbReference type="InterPro" id="IPR045851">
    <property type="entry name" value="AMP-bd_C_sf"/>
</dbReference>
<dbReference type="Gene3D" id="3.30.559.30">
    <property type="entry name" value="Nonribosomal peptide synthetase, condensation domain"/>
    <property type="match status" value="8"/>
</dbReference>
<dbReference type="FunFam" id="3.40.50.12780:FF:000012">
    <property type="entry name" value="Non-ribosomal peptide synthetase"/>
    <property type="match status" value="2"/>
</dbReference>
<dbReference type="FunFam" id="1.10.1200.10:FF:000005">
    <property type="entry name" value="Nonribosomal peptide synthetase 1"/>
    <property type="match status" value="4"/>
</dbReference>
<dbReference type="Pfam" id="PF00550">
    <property type="entry name" value="PP-binding"/>
    <property type="match status" value="5"/>
</dbReference>
<dbReference type="FunFam" id="3.40.50.980:FF:000001">
    <property type="entry name" value="Non-ribosomal peptide synthetase"/>
    <property type="match status" value="1"/>
</dbReference>
<dbReference type="CDD" id="cd17652">
    <property type="entry name" value="A_NRPS_CmdD_like"/>
    <property type="match status" value="2"/>
</dbReference>
<keyword evidence="5" id="KW-0677">Repeat</keyword>
<dbReference type="SUPFAM" id="SSF56801">
    <property type="entry name" value="Acetyl-CoA synthetase-like"/>
    <property type="match status" value="5"/>
</dbReference>
<feature type="domain" description="Carrier" evidence="7">
    <location>
        <begin position="955"/>
        <end position="1029"/>
    </location>
</feature>
<dbReference type="FunFam" id="2.30.38.10:FF:000001">
    <property type="entry name" value="Non-ribosomal peptide synthetase PvdI"/>
    <property type="match status" value="3"/>
</dbReference>
<dbReference type="CDD" id="cd05930">
    <property type="entry name" value="A_NRPS"/>
    <property type="match status" value="3"/>
</dbReference>
<evidence type="ECO:0000256" key="4">
    <source>
        <dbReference type="ARBA" id="ARBA00022553"/>
    </source>
</evidence>
<keyword evidence="6" id="KW-0045">Antibiotic biosynthesis</keyword>
<dbReference type="SUPFAM" id="SSF52777">
    <property type="entry name" value="CoA-dependent acyltransferases"/>
    <property type="match status" value="16"/>
</dbReference>
<dbReference type="InterPro" id="IPR025110">
    <property type="entry name" value="AMP-bd_C"/>
</dbReference>
<dbReference type="CDD" id="cd19543">
    <property type="entry name" value="DCL_NRPS"/>
    <property type="match status" value="2"/>
</dbReference>
<dbReference type="InterPro" id="IPR001242">
    <property type="entry name" value="Condensation_dom"/>
</dbReference>
<dbReference type="CDD" id="cd19534">
    <property type="entry name" value="E_NRPS"/>
    <property type="match status" value="3"/>
</dbReference>
<dbReference type="Gene3D" id="3.40.50.12780">
    <property type="entry name" value="N-terminal domain of ligase-like"/>
    <property type="match status" value="5"/>
</dbReference>
<dbReference type="Proteomes" id="UP000552097">
    <property type="component" value="Unassembled WGS sequence"/>
</dbReference>
<dbReference type="GO" id="GO:0072330">
    <property type="term" value="P:monocarboxylic acid biosynthetic process"/>
    <property type="evidence" value="ECO:0007669"/>
    <property type="project" value="UniProtKB-ARBA"/>
</dbReference>
<dbReference type="CDD" id="cd19531">
    <property type="entry name" value="LCL_NRPS-like"/>
    <property type="match status" value="3"/>
</dbReference>
<dbReference type="Gene3D" id="3.30.559.10">
    <property type="entry name" value="Chloramphenicol acetyltransferase-like domain"/>
    <property type="match status" value="8"/>
</dbReference>
<comment type="caution">
    <text evidence="8">The sequence shown here is derived from an EMBL/GenBank/DDBJ whole genome shotgun (WGS) entry which is preliminary data.</text>
</comment>
<dbReference type="InterPro" id="IPR036736">
    <property type="entry name" value="ACP-like_sf"/>
</dbReference>
<dbReference type="InterPro" id="IPR042099">
    <property type="entry name" value="ANL_N_sf"/>
</dbReference>
<dbReference type="PROSITE" id="PS50075">
    <property type="entry name" value="CARRIER"/>
    <property type="match status" value="5"/>
</dbReference>
<dbReference type="GO" id="GO:0031177">
    <property type="term" value="F:phosphopantetheine binding"/>
    <property type="evidence" value="ECO:0007669"/>
    <property type="project" value="InterPro"/>
</dbReference>
<evidence type="ECO:0000256" key="3">
    <source>
        <dbReference type="ARBA" id="ARBA00022450"/>
    </source>
</evidence>
<dbReference type="InterPro" id="IPR000873">
    <property type="entry name" value="AMP-dep_synth/lig_dom"/>
</dbReference>
<dbReference type="FunFam" id="3.30.300.30:FF:000010">
    <property type="entry name" value="Enterobactin synthetase component F"/>
    <property type="match status" value="4"/>
</dbReference>
<evidence type="ECO:0000256" key="5">
    <source>
        <dbReference type="ARBA" id="ARBA00022737"/>
    </source>
</evidence>
<dbReference type="InterPro" id="IPR020845">
    <property type="entry name" value="AMP-binding_CS"/>
</dbReference>
<dbReference type="NCBIfam" id="TIGR01720">
    <property type="entry name" value="NRPS-para261"/>
    <property type="match status" value="2"/>
</dbReference>
<feature type="domain" description="Carrier" evidence="7">
    <location>
        <begin position="5748"/>
        <end position="5822"/>
    </location>
</feature>
<evidence type="ECO:0000256" key="2">
    <source>
        <dbReference type="ARBA" id="ARBA00006432"/>
    </source>
</evidence>
<dbReference type="NCBIfam" id="NF004282">
    <property type="entry name" value="PRK05691.1"/>
    <property type="match status" value="10"/>
</dbReference>
<dbReference type="PROSITE" id="PS00455">
    <property type="entry name" value="AMP_BINDING"/>
    <property type="match status" value="5"/>
</dbReference>
<proteinExistence type="inferred from homology"/>
<comment type="cofactor">
    <cofactor evidence="1">
        <name>pantetheine 4'-phosphate</name>
        <dbReference type="ChEBI" id="CHEBI:47942"/>
    </cofactor>
</comment>
<gene>
    <name evidence="8" type="ORF">F4560_003740</name>
</gene>
<dbReference type="InterPro" id="IPR010071">
    <property type="entry name" value="AA_adenyl_dom"/>
</dbReference>
<dbReference type="InterPro" id="IPR023213">
    <property type="entry name" value="CAT-like_dom_sf"/>
</dbReference>
<dbReference type="SMART" id="SM01294">
    <property type="entry name" value="PKS_PP_betabranch"/>
    <property type="match status" value="1"/>
</dbReference>
<evidence type="ECO:0000313" key="8">
    <source>
        <dbReference type="EMBL" id="MBB5803972.1"/>
    </source>
</evidence>
<dbReference type="Pfam" id="PF13193">
    <property type="entry name" value="AMP-binding_C"/>
    <property type="match status" value="5"/>
</dbReference>
<organism evidence="8 9">
    <name type="scientific">Saccharothrix ecbatanensis</name>
    <dbReference type="NCBI Taxonomy" id="1105145"/>
    <lineage>
        <taxon>Bacteria</taxon>
        <taxon>Bacillati</taxon>
        <taxon>Actinomycetota</taxon>
        <taxon>Actinomycetes</taxon>
        <taxon>Pseudonocardiales</taxon>
        <taxon>Pseudonocardiaceae</taxon>
        <taxon>Saccharothrix</taxon>
    </lineage>
</organism>
<evidence type="ECO:0000256" key="1">
    <source>
        <dbReference type="ARBA" id="ARBA00001957"/>
    </source>
</evidence>
<dbReference type="NCBIfam" id="NF003417">
    <property type="entry name" value="PRK04813.1"/>
    <property type="match status" value="5"/>
</dbReference>
<dbReference type="NCBIfam" id="TIGR01733">
    <property type="entry name" value="AA-adenyl-dom"/>
    <property type="match status" value="5"/>
</dbReference>
<dbReference type="InterPro" id="IPR009081">
    <property type="entry name" value="PP-bd_ACP"/>
</dbReference>
<dbReference type="Gene3D" id="1.10.1200.10">
    <property type="entry name" value="ACP-like"/>
    <property type="match status" value="5"/>
</dbReference>
<comment type="similarity">
    <text evidence="2">Belongs to the ATP-dependent AMP-binding enzyme family.</text>
</comment>
<dbReference type="Gene3D" id="3.30.300.30">
    <property type="match status" value="5"/>
</dbReference>
<dbReference type="GO" id="GO:0043041">
    <property type="term" value="P:amino acid activation for nonribosomal peptide biosynthetic process"/>
    <property type="evidence" value="ECO:0007669"/>
    <property type="project" value="TreeGrafter"/>
</dbReference>
<keyword evidence="4" id="KW-0597">Phosphoprotein</keyword>
<dbReference type="GO" id="GO:0003824">
    <property type="term" value="F:catalytic activity"/>
    <property type="evidence" value="ECO:0007669"/>
    <property type="project" value="InterPro"/>
</dbReference>
<dbReference type="RefSeq" id="WP_184921580.1">
    <property type="nucleotide sequence ID" value="NZ_JACHMO010000001.1"/>
</dbReference>
<sequence>MTTSKHDRISALPEHVRELLRARLAGKAAGQPARADVIPPAPRDEPLPLSAGQQRLWFLAQFQPESTEYTSAVALRLTGSLDLPRLTAALRGLVRRHESLRTTFDQVDGRPVQVVHDDVDFDVAATDDLQAELDRPFDLRQGPLFRASLLRPAGSDDVHVLLLTSHHIVVDGWSLGLLMDELAALYRGETLAPPTLQYADYAVWQRGRPVDTGFWVDRLAGVVPLELPTDRPRPAERTSAGATHEFAVPTRLAGDLAELARINETTLFTTLTAACKLLLARYSGQDDIAVGTVTSGRERPELAGLVGFLVGTVVLRDTVDTSRSFAEFLAQVNRTALDAFAHADVPFDRVVEAVGATRDPSRTPLFDVMVVLQNASRALPELPGLRVEDHPLTREWANFDLSIDFTQTDDGIHGVVEYSTELFDAATIDRMSQHLLVLLAGITADPHRPMAELSLLLGDEPAGKGRDLDVPATTFPALFEAQVRRTPDATALVCEDIRLTFAEVDARANRLAHHLLREGVEPEQVVALSLPRGVESVIGILGILKAGAVYLPVDPGLPEARRRYLLEDSRAVLVIDAPVDTSGLPGTDPVVSTRPDHAAYVIYTSGSTGKPKGVVVEHRQLVNLLHNHRADFAGEHMRVAVSAVFSFDTSWEGPLLMADGHELHVLTDDVRLEPTALVRYVREHRIDFLDLTPSYVRQLLPAGLLDGEWRPRVLMLGGEALGTALWQELARADVAAYNFYGPTETTVDAVSCRITGHRPVIGRPLANLTARVLDEDLRPLPVGVPGELFLAGPQVARGYLYRPGLTADRFLADPYGEPGTRMYRTGDKVRMLAVGGADNQTERHVLEYLGRTDEQVKIRGFRIEPGEVEAALLSHPTVREAAVVARTDGEHTRLVGYVVTTGPADLREHLRRSLPEYSVPSAFVRLDHLPLTANGKLDKAALPAPQAVGDGEFVAPRTPVEAELARIWAEVLGADRIGVEDNFFAVGGDSILSIQLVSRARQAGLHLTSRDVFRHQTIAELALVVSEAKAAEPERLFTGPAPLTPIQRWFFTEHGPLRHFTMSLLVELDPQVDAETLRDAVRTVVRHHDALRMRFRQVDGQWAQEVADTEADVFRVGTDVETTTREAQRSLDLEEGPLLRAVFFPGERPALLLTVHHLVMDGVSWRIALGDLEQAYRGVPLEPVGTSFTQWAHRLDEHVRSGALDHAHEYWSSLPEPEALPVDRDGANTAASARLVSVRLDRATTDALLTAVPPVYRTQVNDVLLSALGRALAEWTGRDAVSVTLEGHGREELVPGTDLTRTVGWFTTQFPVVLEATDDWDRTLKSVKGSLRAVPHRGLSFGALDVGRPGGGKLPQVSFNYHGRFDVTGGGFYLARRDDVGADLAPEETRSHLLDVTGLIEHGELELSWQYSAHVHDEETVRRLAERTLDGLREIVAHCAQPGVSGRTPSDFPLARLTQDQVDAIAGPDVEDIYPLTPLQAGMVFHSLVEPGAYVDRMRLVLDGVGDPAALRQAWQRVVDRTPVLRSSVVWEGVAEPVQVVHRHVKLPGGPVDGPFDLGVAPLLRVDVTPLGGDRVELVWSSHHVILDGWSTAQVFGEVLEQYRAITTGTPARLPARRPFRDYLEWLAAQDQASAESHWRTVLSDVDGPTPLPFDRKPARAHRSEASESVRFSLDLGDAVQRAGLTVNTVVQGAWALLLARACGEDDVVFGSTVSGRPAELAGVESMVGMLINTVPTRAVVDGTAEVGTWLRAFQTAQSESRRFEHTSLSEIQSWAGVRLFDSVVVFENYPYDPDGDGPRVVEVKGVDNTTLPLTLSASLTDHLKIDLAYDPELFDAATAERLAGWLRALVEAIAADPSARIADLPWLSDAERHQVLVEWNRTARDMPSALYPEVFAEQVRRTPDASALVFRETSLTFAELDARANRLAHHLLAHGAWPEETSAERTVAVLLPRSADSIVAVLAVFKAGAVYLPIDPQLPAERIEFLLRDAKPALVLDAMPDLTGQPDTAPGVELRPEHAAYLIYTSGSTGTPKGVVVEHRQLANLYYANNEDLKMYEPTRFAVTATFSFDTSWEGLLFLAAGNELHVIDDELRLDPSALVGYLERHGIGMVDVTPSYARQLVQAGLLKSGLRRVMVGGEAVDAALWRQIAESPVEGVNYYGPTEVTVDSVGTLMAGERPVIGRPLSNLRAYVLDADLRPVPPGVPGELFLGGAQVARGYLDRPGLTAQRFVADPFGPAGARMYRTGDRVRWVDGVLEYLGRADDQVKLRGFRIEPGEVEAALLGVPGVLQSAVVVRENRLIGYVTGTPETDPRDALARTLPDYLVPSAVVVLDELPLSPSGKLDRRALPEPDLTGGDFVAPRTEAERAVAEVLADVLGLDRVGATDDFFRLGGDSILSIRVTSRLRAAFGVQLSPRAVFEHPTVSGLAAAILVAAGSGKVEVDAIPVIPRGGVHPSSIHVTVDQSPAQRRLWFLDQFEPGSTEYVTPTALRLHGPLDLVALGRALDGLVARHESLRTTFDDGVQIVHEPYDVVLSVEQRPWEEVLLEEVGTPFDLREGPLFRTRLVRVTPEEHVLVMTLHHIITDGWSTGVLARDLGALYAGEELPPPAVQYVDYTAWLKDTPVDYWAGHLAGVPPLELPTDRPRAAVRGTAGAKHEFTVPASVAKAVKALAAERGDTLFTALLAATKVLLARYTGQDDIAVGTAVSGRGPAELDDVVGLFVNTVALRSAVDLRRSFAEVLEDVRTTVRTGFAHQDVPFERVVEAVRPDRDPSRNALFDVMVLMENFDTAMPELTGLRVEEVRLPLLTSTCDLTFEFGEADGELRGAVEYSTDLFDQTTVDRMTRHLVTLLAGITARPDRPLTEVPLLLGDEPDGRGVRLDVPNLTFRDLFEEQAKRTPDATALVCDDVRLTYAEVDARANRLAHHLLAQGASPERTVAVSLPRSADSVVAILAVHKAGAVYLPIDHDLPRARVDFLLGDAKPTLVLDAVPDLTGLPATSPDVPLRPDQAAYVIYTSGSTGVPKGVVVEHRQLANLLHNHHRTFSARRLRVALSAVFSFDTSWEGPLLMADGHELHVLTDDVRLEPAALVGYVREHRIDFLDLTPSYVQQLIPAGLLDGEHVPKVLMLGGEALPDSLWRELARSRTTAHNYYGPTEVTVDAVATPVTGDRPLIGRPLGNLVAHVLDDDLRPVPVGVPGALFLGGAQVARGYLNRPGLTAQRFLPDPFGEPGSRMYRTGDRVRWVGDQLDYLGRDDDQVKVRGFRIELGEVESALLNHPDVTQAAVVAREHNGHQRLVAYTVGTATDLAGWLKQRLPDYLVPSAFVPLEALPLTSSGKVDRRALPAPTFAEAGYVAPEPGVAATLADIWADVLGVERVGARDNFFALGGDSILSMQVVSRARQLGLKLTSKDVFLRQTVADLALAVTETTGPTHQAVTGPAPLTPIQRWFFTEQGPLAHFTMSVVVELGDVEPAAVQAAVRAVVAHHDALRLRFSQVDGVWRQEVAEDEPNVFRVASTADLAAEADLARASLDLRRGPLVRAVLFPDGRLFVTAHHLVVDAVSWRILLADLDTVLAGGGLGPKSTAFTDWARRLDRHVLDGRFDHALPHWTAVPVEEPVPTEAGAARSVSVRLSRAETDALLHAVPDAYRTQVNDVLLTALTSAFDGRALIALEGHGREELFDGVDLSRTVGWFTAQFPVAVELPEGDWGAALKSVKEQLRAVPDKGLSYEALKYHDRGLTGALPRVCFNYLGQWDGELSESSDTEADHGREVPDDLTRPHLLDITAAVSAGELVVDWEYSTEAHDEADVRAMADRMADALRGIAAFCARPDAWGRTPSDFPLATLTAEQVDRIADRDVEDVYPLTPLQAGMLFHNLVDGGTAYVNQLRVRLSDVDPARLAQAWQRVVDRTPILRSEVVWEGLDEPVQVVRRGVTVPVTYAPVTDELVAADAAAGVDLTSAPLMRLTIGRVSDTEVDLLWTSHHVLLDGWSTAQVFGEVLNECAGGTAPVRRPFRDYLAWLADLDQTAAESHWRGVLAGFEAPTPLPFDRPPAEAHRAESSARVVLDLPAERLDAVARTHGLTVNTLVQGAWALLLARTSGQRDVVFGSTVSGRPPELPGVESMVGMFINTVPTRVTVEPEADVVGWLRRLQEAQIESRRFEHVSLAQVQGWAGTGSGLFDSLLAFENYPVDKDTPDGGPRVGEASGMDTTTFPLTVAAHVDDSLHVELTYDPRLFDASTMTALGDRLSRLLDGIGADPDRRVFELPWLSDADLDRVLTSWRGPASVVEDTIPSLFAAQAARTPDAVAVMGGGMSFTYRELDERANRLAHHLIGVGVGPESVVALTFPRSPDLVVSILGVLKAGAAYLPVDVSYPADRIAYMIADARPALVLDALPDLSGLPADAPDVMLRPEHAAYVIYTSGSTGKPKGVVVTHAGLATFSAAEIAHFDVSPGDRVLQFSSPSFDASVLELCMALPSGATLVVPPPGPLLGEQLTAFVTEFGITHALIPPAALATVPDGDLPTLRTLVVGGDATSADLVRRWAPGRRMINAYGPTESTVVTSWSEALEPGGTPPVGRPIPGTSVRVLDDALQPVPVGVTGELYVSGIGLARGYLDRPGLTAQRFVADPFGRPGARMYRTGDLVRIRDDGQLAFMGRADQQVKLRGFRIELGEIEAVLAMHDAVAQVAVVLRENRLVAYYVPVGRVDAAELREHAGQQLPEYMVPTAYVVLERLPLNTSGKLDRAALPAPEREASTAGGFVAPRTEAERLVADVWADVLGLDEVGAEDNFFTLGGDSISSIRVVSRLRASYDVSPRDLFDHPTVTALAARLSGSTADVTVIPRVDGDVPLSFAQQRLWFLDQFSPGGTEYVTPLAVRLRGALDVPRLERALTGLVARHESLRTTFPAVDGLPVAVVHPPTDVVLPVVGEMPALEPFDLSEGPLFRPVLVRRGPDDHVLALTMHHIVTDGWSGGVLMADLTALYGGAELPPLPIRYGDFAAWQREQPLDVQLDYWRGQLADVPALELPTDRPRPPVQTTAGAQTEFVVPAPVANRLRELARAVDGTLFMALVAACQVLFHRWSGQDDFAVGTVASGRDRPETQDLVGFFVNTVTLRARIEPSATFPEFLVRTRDTVLDAFAHQEVPFERVVDAVQPDRDTSRTPLFQAVVALQNSPQATGFPGLEASDVGQPVASTGFDVTVEFTEEDDGRLHGAFEYNTDLFDAGTVRRLVEHLGVLLSGIAADADRPLWSLPVLPEGERKSLEEWGSTGPAIDGPGFVELVEAQVARTPHALALTGAVDVTYAELNARANRLAHHLIGLGAGPERIVALRLPRSVDLVVAELAVLKSGAAFLPVDPEYPAERISFMLADARPLVVLDGPVDVSGQPDTDPGVRVRPEHAAYMIYTSGSTGRPKGVVVTHAGLATFSAAEIAHFRVSQGDRVLEFSSPSFDASVLELCMSLPAGAALVVPPPGPLLGDQLAEVIDAFGVTHALIPPVALATVPDAALPTFRTLVVGGDACSADLVRRWAPGRRMINAYGPTESTVVTSWSEPLEPGGVPPIGRPIPGTTVHVLDDALQPVPVGVPGELHVSGVGLARGYLDRPGLTASRFVANPFGPPGSRMYRTGDVVRWNASGVLEFVGRSDEQVKIRGFRIELGEIETALLRHPDVREAVVVARADARGHKRLVAYVVGEVAKVRDFLAESLPDYLVPSLFVPVDALPISSNGKVDRARLPEPDFSALTGGEHVAPSGPVEEALAAVWADVLGVPRVGVEDNFFSLGGDSILSMQVVARSRQAGYRFATRDLFTHQTIASLAPHVSVEVVSAADRAPVVGDVPLTPIQHWFLNSGRRNPHHFNQSHMVELDPAVDVATLRRALGELVAHHDALRLRFTSVDGVWRQHNDEVRDVDVLTVVDGMSEAVADEVHASFDLASGPLFRAVLFQAAQPVLLLVAHHLVVDGVSWRILLDDLDTAYRGGDLGAKTTSYQEWARRLEAHVLGGGLDDEIEHWSTTFPPSPTPEGATEAVTVELSEEDTDALLRGAPAAYRTRINDVLLTALAWALSRWTGSSRVAVDLEGHGREDVLDVDLSRTVGWFTTMYPVALDVPEGTWRDGTWRDRVKSVRRQLRAVPGNGFGYGALRQHGLVPDAGRPAVSFNYLGQFDGGSAEATGLYRSALPSVGLDHDPADAGDHVLDVVGEAGKTLGFTWYYHPSVHPAAEVEAVVADFAAALRAIAADCRGAA</sequence>
<feature type="domain" description="Carrier" evidence="7">
    <location>
        <begin position="4762"/>
        <end position="4835"/>
    </location>
</feature>
<dbReference type="Pfam" id="PF00501">
    <property type="entry name" value="AMP-binding"/>
    <property type="match status" value="5"/>
</dbReference>
<evidence type="ECO:0000256" key="6">
    <source>
        <dbReference type="ARBA" id="ARBA00023194"/>
    </source>
</evidence>